<dbReference type="CDD" id="cd24007">
    <property type="entry name" value="ASKHA_NBD_eukNAGK-like"/>
    <property type="match status" value="1"/>
</dbReference>
<organism evidence="2 3">
    <name type="scientific">Halonatronomonas betaini</name>
    <dbReference type="NCBI Taxonomy" id="2778430"/>
    <lineage>
        <taxon>Bacteria</taxon>
        <taxon>Bacillati</taxon>
        <taxon>Bacillota</taxon>
        <taxon>Clostridia</taxon>
        <taxon>Halanaerobiales</taxon>
        <taxon>Halarsenatibacteraceae</taxon>
        <taxon>Halonatronomonas</taxon>
    </lineage>
</organism>
<dbReference type="Pfam" id="PF01869">
    <property type="entry name" value="BcrAD_BadFG"/>
    <property type="match status" value="1"/>
</dbReference>
<dbReference type="InterPro" id="IPR043129">
    <property type="entry name" value="ATPase_NBD"/>
</dbReference>
<dbReference type="Gene3D" id="3.30.420.40">
    <property type="match status" value="2"/>
</dbReference>
<dbReference type="PANTHER" id="PTHR43190:SF3">
    <property type="entry name" value="N-ACETYL-D-GLUCOSAMINE KINASE"/>
    <property type="match status" value="1"/>
</dbReference>
<dbReference type="SUPFAM" id="SSF53067">
    <property type="entry name" value="Actin-like ATPase domain"/>
    <property type="match status" value="2"/>
</dbReference>
<dbReference type="RefSeq" id="WP_270454348.1">
    <property type="nucleotide sequence ID" value="NZ_JADPIE010000005.1"/>
</dbReference>
<evidence type="ECO:0000313" key="2">
    <source>
        <dbReference type="EMBL" id="MBF8437375.1"/>
    </source>
</evidence>
<sequence length="308" mass="33391">MYLVGIDAGGSNTRVIVMEARNRKIVGQAYGTGANFQQLGAAGSARVIAETCKLALDPVLLWKDRENAGIKIGAGVAGCGRKEEQLALKNELSQLMVFDDIIIEDDGKTALLSAWQGEPGIVLIAGTGSIAYALDEEDNFYRSGGWGPILGDAGSGCWLGLSSFKMALKRADRSGKEDKLRFLFENLNEEIHNRDQLISFIYQGDRLPRKELAGLAPVILNQAEEGDSFFLEIVEAGAKELAAEVIALAKKLPVEDRRIALAGGLTNNDFYRGKIQSLIEAAAIEFKSIRKIELEPVFGALYLAETLI</sequence>
<dbReference type="InterPro" id="IPR052519">
    <property type="entry name" value="Euk-type_GlcNAc_Kinase"/>
</dbReference>
<evidence type="ECO:0000313" key="3">
    <source>
        <dbReference type="Proteomes" id="UP000621436"/>
    </source>
</evidence>
<reference evidence="2" key="1">
    <citation type="submission" date="2020-11" db="EMBL/GenBank/DDBJ databases">
        <title>Halonatronomonas betainensis gen. nov., sp. nov. a novel haloalkaliphilic representative of the family Halanaerobiacae capable of betaine degradation.</title>
        <authorList>
            <person name="Boltyanskaya Y."/>
            <person name="Kevbrin V."/>
            <person name="Detkova E."/>
            <person name="Grouzdev D.S."/>
            <person name="Koziaeva V."/>
            <person name="Zhilina T."/>
        </authorList>
    </citation>
    <scope>NUCLEOTIDE SEQUENCE</scope>
    <source>
        <strain evidence="2">Z-7014</strain>
    </source>
</reference>
<dbReference type="InterPro" id="IPR002731">
    <property type="entry name" value="ATPase_BadF"/>
</dbReference>
<comment type="caution">
    <text evidence="2">The sequence shown here is derived from an EMBL/GenBank/DDBJ whole genome shotgun (WGS) entry which is preliminary data.</text>
</comment>
<keyword evidence="3" id="KW-1185">Reference proteome</keyword>
<evidence type="ECO:0000259" key="1">
    <source>
        <dbReference type="Pfam" id="PF01869"/>
    </source>
</evidence>
<name>A0A931AVQ8_9FIRM</name>
<dbReference type="Proteomes" id="UP000621436">
    <property type="component" value="Unassembled WGS sequence"/>
</dbReference>
<accession>A0A931AVQ8</accession>
<dbReference type="EMBL" id="JADPIE010000005">
    <property type="protein sequence ID" value="MBF8437375.1"/>
    <property type="molecule type" value="Genomic_DNA"/>
</dbReference>
<gene>
    <name evidence="2" type="ORF">I0Q91_09810</name>
</gene>
<dbReference type="PANTHER" id="PTHR43190">
    <property type="entry name" value="N-ACETYL-D-GLUCOSAMINE KINASE"/>
    <property type="match status" value="1"/>
</dbReference>
<feature type="domain" description="ATPase BadF/BadG/BcrA/BcrD type" evidence="1">
    <location>
        <begin position="4"/>
        <end position="304"/>
    </location>
</feature>
<dbReference type="AlphaFoldDB" id="A0A931AVQ8"/>
<proteinExistence type="predicted"/>
<protein>
    <recommendedName>
        <fullName evidence="1">ATPase BadF/BadG/BcrA/BcrD type domain-containing protein</fullName>
    </recommendedName>
</protein>